<dbReference type="PANTHER" id="PTHR45627">
    <property type="entry name" value="ADENYLATE CYCLASE TYPE 1"/>
    <property type="match status" value="1"/>
</dbReference>
<evidence type="ECO:0000256" key="6">
    <source>
        <dbReference type="ARBA" id="ARBA00022737"/>
    </source>
</evidence>
<keyword evidence="9 15" id="KW-0460">Magnesium</keyword>
<keyword evidence="5 15" id="KW-0479">Metal-binding</keyword>
<comment type="cofactor">
    <cofactor evidence="17">
        <name>Mg(2+)</name>
        <dbReference type="ChEBI" id="CHEBI:18420"/>
    </cofactor>
    <cofactor evidence="17">
        <name>Mn(2+)</name>
        <dbReference type="ChEBI" id="CHEBI:29035"/>
    </cofactor>
    <text evidence="17">Binds 2 magnesium ions per subunit. Is also active with manganese (in vitro).</text>
</comment>
<evidence type="ECO:0000256" key="19">
    <source>
        <dbReference type="SAM" id="Phobius"/>
    </source>
</evidence>
<dbReference type="FunFam" id="3.30.70.1230:FF:000001">
    <property type="entry name" value="Adenylate cyclase"/>
    <property type="match status" value="1"/>
</dbReference>
<reference evidence="21" key="2">
    <citation type="submission" date="2025-08" db="UniProtKB">
        <authorList>
            <consortium name="Ensembl"/>
        </authorList>
    </citation>
    <scope>IDENTIFICATION</scope>
</reference>
<feature type="binding site" evidence="17">
    <location>
        <position position="320"/>
    </location>
    <ligand>
        <name>Mg(2+)</name>
        <dbReference type="ChEBI" id="CHEBI:18420"/>
        <label>2</label>
        <note>catalytic</note>
    </ligand>
</feature>
<dbReference type="InterPro" id="IPR023298">
    <property type="entry name" value="ATPase_P-typ_TM_dom_sf"/>
</dbReference>
<feature type="binding site" evidence="16">
    <location>
        <begin position="362"/>
        <end position="364"/>
    </location>
    <ligand>
        <name>ATP</name>
        <dbReference type="ChEBI" id="CHEBI:30616"/>
    </ligand>
</feature>
<keyword evidence="12 15" id="KW-0472">Membrane</keyword>
<keyword evidence="7 15" id="KW-0547">Nucleotide-binding</keyword>
<dbReference type="SUPFAM" id="SSF81665">
    <property type="entry name" value="Calcium ATPase, transmembrane domain M"/>
    <property type="match status" value="1"/>
</dbReference>
<dbReference type="Gene3D" id="3.30.70.1230">
    <property type="entry name" value="Nucleotide cyclase"/>
    <property type="match status" value="2"/>
</dbReference>
<evidence type="ECO:0000256" key="15">
    <source>
        <dbReference type="PIRNR" id="PIRNR039050"/>
    </source>
</evidence>
<feature type="transmembrane region" description="Helical" evidence="19">
    <location>
        <begin position="817"/>
        <end position="834"/>
    </location>
</feature>
<feature type="transmembrane region" description="Helical" evidence="19">
    <location>
        <begin position="227"/>
        <end position="246"/>
    </location>
</feature>
<evidence type="ECO:0000259" key="20">
    <source>
        <dbReference type="PROSITE" id="PS50125"/>
    </source>
</evidence>
<dbReference type="PROSITE" id="PS50125">
    <property type="entry name" value="GUANYLATE_CYCLASE_2"/>
    <property type="match status" value="2"/>
</dbReference>
<feature type="transmembrane region" description="Helical" evidence="19">
    <location>
        <begin position="88"/>
        <end position="108"/>
    </location>
</feature>
<evidence type="ECO:0000256" key="18">
    <source>
        <dbReference type="RuleBase" id="RU000405"/>
    </source>
</evidence>
<sequence length="1090" mass="123649">MSWFSGFLVARVDDRKTAWGERNGKKSKRKGGSSLCNPRYMRGGNFGVVTAADCWLRVVRVFQSKKFQSHKLELLYQRYFFRLNQSSLTMLMGVLVIVCGVMLTFHCVHATPDVAYSSALSVAMALFMALMVVCNRNGFHQDYMWMVSYLVIGVLLLMQVFGMLMVAPRSASEGIWWSVFFIYIIYTLLPVRMRAAVLSGGVLSTIHLVTTWQFNQEDVFLWKQLNANVLIFLCTNIIGICTHYPAEVSQRQAFQETRGYIQARLHLQRENQQQERLLLSVLPRHVAMEMKADINAKKEDMMFHKIYIQKHDNVSILFADIEGFTSLASQCTAQELVMTLNELFARFDKLASENHCLRIKILGDCYYCVSGLPEPRADHAHCCVEMGVDMIEAISLVREVTGVNVNMRVGIHSGRVHCGVLGLRKWQFDVWSNDVTLANHMEAGGKAGRIHITKATLQYLNGDYEVEPGFGGERNAYLKENSIETFLVLGCSQKRKDEKDMMAKMQRTRSNSNEGLMPPWVPDTRFSRTKDSKVFRQMGIDESSSKDNRGAQEAMNPEDEVDEFLGRAIDARSIDQLRKDHVKKFLLTFQTSSLEKKYSKKVDDRFGGYVACTLLVFCFISFIQIVIFPHTPVMLGIYISIFIILANILFICAIYSCLFPAAMQTVSKKIVQSRTNSTLVGVFTIILVFISAFVNMFACDTESLVVCISRELNISVAMVTPCLIRNLSLTNPLCPSLPQYFSYSVLLTLLACSVFLQISSIGKLALMLLIQLTFLLLVEWPQVALFDSADLFVTSNALDFNETIQCPFSETKVSLRVMTPVILTVFVLALYLHAQQVESTSRLDFLWKLQATEEKEEMEELQAYNRRLLHNILPKDVAAHFLARERRNDELYYQSCECVAVMFASISNFSEFYVELEANNEGVECLRLLNEIIADFDEIISEERFRQLEKIKTIGSTYMAASGLNDSTYDREGRSHITALADYAMRLREQMKYINEHSFNNFQMKIGLNIGPVVAGVIGARKPQYDIWGNTVNVASRMDSTGVPDRIQVTTDLHQVLSDIGYVLECRGVVKVKGKGEMTTYFLNDGPPNS</sequence>
<evidence type="ECO:0000313" key="21">
    <source>
        <dbReference type="Ensembl" id="ENSOMYP00000084333.1"/>
    </source>
</evidence>
<dbReference type="InterPro" id="IPR018297">
    <property type="entry name" value="A/G_cyclase_CS"/>
</dbReference>
<keyword evidence="6" id="KW-0677">Repeat</keyword>
<dbReference type="SUPFAM" id="SSF55073">
    <property type="entry name" value="Nucleotide cyclase"/>
    <property type="match status" value="2"/>
</dbReference>
<feature type="binding site" evidence="17">
    <location>
        <position position="320"/>
    </location>
    <ligand>
        <name>Mg(2+)</name>
        <dbReference type="ChEBI" id="CHEBI:18420"/>
        <label>1</label>
        <note>catalytic</note>
    </ligand>
</feature>
<dbReference type="PIRSF" id="PIRSF039050">
    <property type="entry name" value="Ade_cyc"/>
    <property type="match status" value="1"/>
</dbReference>
<dbReference type="FunFam" id="3.30.70.1230:FF:000002">
    <property type="entry name" value="Adenylate cyclase"/>
    <property type="match status" value="1"/>
</dbReference>
<feature type="domain" description="Guanylate cyclase" evidence="20">
    <location>
        <begin position="315"/>
        <end position="442"/>
    </location>
</feature>
<comment type="subcellular location">
    <subcellularLocation>
        <location evidence="3">Membrane</location>
        <topology evidence="3">Multi-pass membrane protein</topology>
    </subcellularLocation>
</comment>
<organism evidence="21 22">
    <name type="scientific">Oncorhynchus mykiss</name>
    <name type="common">Rainbow trout</name>
    <name type="synonym">Salmo gairdneri</name>
    <dbReference type="NCBI Taxonomy" id="8022"/>
    <lineage>
        <taxon>Eukaryota</taxon>
        <taxon>Metazoa</taxon>
        <taxon>Chordata</taxon>
        <taxon>Craniata</taxon>
        <taxon>Vertebrata</taxon>
        <taxon>Euteleostomi</taxon>
        <taxon>Actinopterygii</taxon>
        <taxon>Neopterygii</taxon>
        <taxon>Teleostei</taxon>
        <taxon>Protacanthopterygii</taxon>
        <taxon>Salmoniformes</taxon>
        <taxon>Salmonidae</taxon>
        <taxon>Salmoninae</taxon>
        <taxon>Oncorhynchus</taxon>
    </lineage>
</organism>
<dbReference type="CDD" id="cd07556">
    <property type="entry name" value="Nucleotidyl_cyc_III"/>
    <property type="match status" value="1"/>
</dbReference>
<feature type="transmembrane region" description="Helical" evidence="19">
    <location>
        <begin position="196"/>
        <end position="215"/>
    </location>
</feature>
<dbReference type="GO" id="GO:0005524">
    <property type="term" value="F:ATP binding"/>
    <property type="evidence" value="ECO:0007669"/>
    <property type="project" value="UniProtKB-UniRule"/>
</dbReference>
<comment type="similarity">
    <text evidence="15 18">Belongs to the adenylyl cyclase class-4/guanylyl cyclase family.</text>
</comment>
<evidence type="ECO:0000256" key="9">
    <source>
        <dbReference type="ARBA" id="ARBA00022842"/>
    </source>
</evidence>
<comment type="cofactor">
    <cofactor evidence="2">
        <name>Mn(2+)</name>
        <dbReference type="ChEBI" id="CHEBI:29035"/>
    </cofactor>
</comment>
<dbReference type="GO" id="GO:0046872">
    <property type="term" value="F:metal ion binding"/>
    <property type="evidence" value="ECO:0007669"/>
    <property type="project" value="UniProtKB-KW"/>
</dbReference>
<dbReference type="PANTHER" id="PTHR45627:SF11">
    <property type="entry name" value="ADENYLATE CYCLASE TYPE 6"/>
    <property type="match status" value="1"/>
</dbReference>
<evidence type="ECO:0000256" key="11">
    <source>
        <dbReference type="ARBA" id="ARBA00022998"/>
    </source>
</evidence>
<evidence type="ECO:0000256" key="2">
    <source>
        <dbReference type="ARBA" id="ARBA00001936"/>
    </source>
</evidence>
<keyword evidence="10 19" id="KW-1133">Transmembrane helix</keyword>
<dbReference type="InterPro" id="IPR001054">
    <property type="entry name" value="A/G_cyclase"/>
</dbReference>
<dbReference type="Ensembl" id="ENSOMYT00000091864.2">
    <property type="protein sequence ID" value="ENSOMYP00000084333.1"/>
    <property type="gene ID" value="ENSOMYG00000036935.2"/>
</dbReference>
<evidence type="ECO:0000256" key="8">
    <source>
        <dbReference type="ARBA" id="ARBA00022840"/>
    </source>
</evidence>
<reference evidence="21" key="1">
    <citation type="submission" date="2020-07" db="EMBL/GenBank/DDBJ databases">
        <title>A long reads based de novo assembly of the rainbow trout Arlee double haploid line genome.</title>
        <authorList>
            <person name="Gao G."/>
            <person name="Palti Y."/>
        </authorList>
    </citation>
    <scope>NUCLEOTIDE SEQUENCE [LARGE SCALE GENOMIC DNA]</scope>
</reference>
<proteinExistence type="inferred from homology"/>
<keyword evidence="4 19" id="KW-0812">Transmembrane</keyword>
<feature type="binding site" evidence="16">
    <location>
        <begin position="1033"/>
        <end position="1037"/>
    </location>
    <ligand>
        <name>ATP</name>
        <dbReference type="ChEBI" id="CHEBI:30616"/>
    </ligand>
</feature>
<dbReference type="Pfam" id="PF00211">
    <property type="entry name" value="Guanylate_cyc"/>
    <property type="match status" value="2"/>
</dbReference>
<comment type="catalytic activity">
    <reaction evidence="1 15">
        <text>ATP = 3',5'-cyclic AMP + diphosphate</text>
        <dbReference type="Rhea" id="RHEA:15389"/>
        <dbReference type="ChEBI" id="CHEBI:30616"/>
        <dbReference type="ChEBI" id="CHEBI:33019"/>
        <dbReference type="ChEBI" id="CHEBI:58165"/>
        <dbReference type="EC" id="4.6.1.1"/>
    </reaction>
</comment>
<feature type="transmembrane region" description="Helical" evidence="19">
    <location>
        <begin position="174"/>
        <end position="189"/>
    </location>
</feature>
<evidence type="ECO:0000256" key="17">
    <source>
        <dbReference type="PIRSR" id="PIRSR039050-51"/>
    </source>
</evidence>
<keyword evidence="14 15" id="KW-0456">Lyase</keyword>
<feature type="binding site" evidence="16">
    <location>
        <begin position="320"/>
        <end position="325"/>
    </location>
    <ligand>
        <name>ATP</name>
        <dbReference type="ChEBI" id="CHEBI:30616"/>
    </ligand>
</feature>
<evidence type="ECO:0000313" key="22">
    <source>
        <dbReference type="Proteomes" id="UP000694395"/>
    </source>
</evidence>
<dbReference type="SMART" id="SM00044">
    <property type="entry name" value="CYCc"/>
    <property type="match status" value="2"/>
</dbReference>
<gene>
    <name evidence="21" type="primary">adcy6a</name>
</gene>
<evidence type="ECO:0000256" key="1">
    <source>
        <dbReference type="ARBA" id="ARBA00001593"/>
    </source>
</evidence>
<reference evidence="21" key="3">
    <citation type="submission" date="2025-09" db="UniProtKB">
        <authorList>
            <consortium name="Ensembl"/>
        </authorList>
    </citation>
    <scope>IDENTIFICATION</scope>
</reference>
<protein>
    <recommendedName>
        <fullName evidence="15">Adenylate cyclase type 6</fullName>
        <ecNumber evidence="15">4.6.1.1</ecNumber>
    </recommendedName>
</protein>
<evidence type="ECO:0000256" key="3">
    <source>
        <dbReference type="ARBA" id="ARBA00004141"/>
    </source>
</evidence>
<keyword evidence="13" id="KW-0325">Glycoprotein</keyword>
<evidence type="ECO:0000256" key="7">
    <source>
        <dbReference type="ARBA" id="ARBA00022741"/>
    </source>
</evidence>
<dbReference type="PROSITE" id="PS00452">
    <property type="entry name" value="GUANYLATE_CYCLASE_1"/>
    <property type="match status" value="2"/>
</dbReference>
<feature type="transmembrane region" description="Helical" evidence="19">
    <location>
        <begin position="606"/>
        <end position="627"/>
    </location>
</feature>
<dbReference type="GO" id="GO:0005886">
    <property type="term" value="C:plasma membrane"/>
    <property type="evidence" value="ECO:0007669"/>
    <property type="project" value="InterPro"/>
</dbReference>
<dbReference type="InterPro" id="IPR032628">
    <property type="entry name" value="AC_N"/>
</dbReference>
<comment type="function">
    <text evidence="15">Catalyzes the formation of the signaling molecule cAMP in response to G-protein signaling.</text>
</comment>
<dbReference type="GO" id="GO:0006171">
    <property type="term" value="P:cAMP biosynthetic process"/>
    <property type="evidence" value="ECO:0007669"/>
    <property type="project" value="UniProtKB-KW"/>
</dbReference>
<accession>A0A8C7THP7</accession>
<dbReference type="Pfam" id="PF16214">
    <property type="entry name" value="AC_N"/>
    <property type="match status" value="1"/>
</dbReference>
<feature type="binding site" evidence="16">
    <location>
        <position position="952"/>
    </location>
    <ligand>
        <name>ATP</name>
        <dbReference type="ChEBI" id="CHEBI:30616"/>
    </ligand>
</feature>
<feature type="transmembrane region" description="Helical" evidence="19">
    <location>
        <begin position="679"/>
        <end position="698"/>
    </location>
</feature>
<dbReference type="Pfam" id="PF06327">
    <property type="entry name" value="Adcy_cons_dom"/>
    <property type="match status" value="1"/>
</dbReference>
<feature type="transmembrane region" description="Helical" evidence="19">
    <location>
        <begin position="633"/>
        <end position="658"/>
    </location>
</feature>
<dbReference type="GO" id="GO:0004016">
    <property type="term" value="F:adenylate cyclase activity"/>
    <property type="evidence" value="ECO:0007669"/>
    <property type="project" value="UniProtKB-EC"/>
</dbReference>
<feature type="binding site" evidence="17">
    <location>
        <position position="364"/>
    </location>
    <ligand>
        <name>Mg(2+)</name>
        <dbReference type="ChEBI" id="CHEBI:18420"/>
        <label>1</label>
        <note>catalytic</note>
    </ligand>
</feature>
<dbReference type="GeneTree" id="ENSGT00940000155687"/>
<evidence type="ECO:0000256" key="10">
    <source>
        <dbReference type="ARBA" id="ARBA00022989"/>
    </source>
</evidence>
<feature type="binding site" evidence="16">
    <location>
        <begin position="1026"/>
        <end position="1028"/>
    </location>
    <ligand>
        <name>ATP</name>
        <dbReference type="ChEBI" id="CHEBI:30616"/>
    </ligand>
</feature>
<evidence type="ECO:0000256" key="14">
    <source>
        <dbReference type="ARBA" id="ARBA00023239"/>
    </source>
</evidence>
<feature type="transmembrane region" description="Helical" evidence="19">
    <location>
        <begin position="114"/>
        <end position="134"/>
    </location>
</feature>
<keyword evidence="11 15" id="KW-0115">cAMP biosynthesis</keyword>
<keyword evidence="17" id="KW-0464">Manganese</keyword>
<evidence type="ECO:0000256" key="13">
    <source>
        <dbReference type="ARBA" id="ARBA00023180"/>
    </source>
</evidence>
<dbReference type="EC" id="4.6.1.1" evidence="15"/>
<dbReference type="InterPro" id="IPR009398">
    <property type="entry name" value="Adcy_conserved_dom"/>
</dbReference>
<evidence type="ECO:0000256" key="4">
    <source>
        <dbReference type="ARBA" id="ARBA00022692"/>
    </source>
</evidence>
<dbReference type="AlphaFoldDB" id="A0A8C7THP7"/>
<feature type="binding site" evidence="16">
    <location>
        <position position="1073"/>
    </location>
    <ligand>
        <name>ATP</name>
        <dbReference type="ChEBI" id="CHEBI:30616"/>
    </ligand>
</feature>
<dbReference type="GO" id="GO:0035556">
    <property type="term" value="P:intracellular signal transduction"/>
    <property type="evidence" value="ECO:0007669"/>
    <property type="project" value="InterPro"/>
</dbReference>
<dbReference type="GO" id="GO:0007189">
    <property type="term" value="P:adenylate cyclase-activating G protein-coupled receptor signaling pathway"/>
    <property type="evidence" value="ECO:0007669"/>
    <property type="project" value="TreeGrafter"/>
</dbReference>
<keyword evidence="22" id="KW-1185">Reference proteome</keyword>
<keyword evidence="8 15" id="KW-0067">ATP-binding</keyword>
<dbReference type="Proteomes" id="UP000694395">
    <property type="component" value="Chromosome 9"/>
</dbReference>
<evidence type="ECO:0000256" key="12">
    <source>
        <dbReference type="ARBA" id="ARBA00023136"/>
    </source>
</evidence>
<feature type="binding site" evidence="16">
    <location>
        <position position="408"/>
    </location>
    <ligand>
        <name>ATP</name>
        <dbReference type="ChEBI" id="CHEBI:30616"/>
    </ligand>
</feature>
<dbReference type="CDD" id="cd07302">
    <property type="entry name" value="CHD"/>
    <property type="match status" value="1"/>
</dbReference>
<feature type="transmembrane region" description="Helical" evidence="19">
    <location>
        <begin position="740"/>
        <end position="758"/>
    </location>
</feature>
<dbReference type="InterPro" id="IPR029787">
    <property type="entry name" value="Nucleotide_cyclase"/>
</dbReference>
<feature type="binding site" evidence="17">
    <location>
        <position position="321"/>
    </location>
    <ligand>
        <name>Mg(2+)</name>
        <dbReference type="ChEBI" id="CHEBI:18420"/>
        <label>2</label>
        <note>catalytic</note>
    </ligand>
</feature>
<name>A0A8C7THP7_ONCMY</name>
<feature type="transmembrane region" description="Helical" evidence="19">
    <location>
        <begin position="146"/>
        <end position="168"/>
    </location>
</feature>
<feature type="binding site" evidence="17">
    <location>
        <position position="364"/>
    </location>
    <ligand>
        <name>Mg(2+)</name>
        <dbReference type="ChEBI" id="CHEBI:18420"/>
        <label>2</label>
        <note>catalytic</note>
    </ligand>
</feature>
<evidence type="ECO:0000256" key="16">
    <source>
        <dbReference type="PIRSR" id="PIRSR039050-50"/>
    </source>
</evidence>
<evidence type="ECO:0000256" key="5">
    <source>
        <dbReference type="ARBA" id="ARBA00022723"/>
    </source>
</evidence>
<feature type="domain" description="Guanylate cyclase" evidence="20">
    <location>
        <begin position="900"/>
        <end position="1039"/>
    </location>
</feature>
<dbReference type="InterPro" id="IPR030672">
    <property type="entry name" value="Adcy"/>
</dbReference>